<proteinExistence type="predicted"/>
<organism evidence="2 3">
    <name type="scientific">Gossypium arboreum</name>
    <name type="common">Tree cotton</name>
    <name type="synonym">Gossypium nanking</name>
    <dbReference type="NCBI Taxonomy" id="29729"/>
    <lineage>
        <taxon>Eukaryota</taxon>
        <taxon>Viridiplantae</taxon>
        <taxon>Streptophyta</taxon>
        <taxon>Embryophyta</taxon>
        <taxon>Tracheophyta</taxon>
        <taxon>Spermatophyta</taxon>
        <taxon>Magnoliopsida</taxon>
        <taxon>eudicotyledons</taxon>
        <taxon>Gunneridae</taxon>
        <taxon>Pentapetalae</taxon>
        <taxon>rosids</taxon>
        <taxon>malvids</taxon>
        <taxon>Malvales</taxon>
        <taxon>Malvaceae</taxon>
        <taxon>Malvoideae</taxon>
        <taxon>Gossypium</taxon>
    </lineage>
</organism>
<sequence length="104" mass="11096">MSVVSLVILLENVACVVVQEDAAAAALDIVVAQAMDAEVIVLVPDLQDVAVPLLVGVGTASHHHIVVVRNCHMLMEMVQGNTDKAGAKYCKDVKFIEETEIKCV</sequence>
<keyword evidence="3" id="KW-1185">Reference proteome</keyword>
<feature type="chain" id="PRO_5012655566" evidence="1">
    <location>
        <begin position="16"/>
        <end position="104"/>
    </location>
</feature>
<feature type="signal peptide" evidence="1">
    <location>
        <begin position="1"/>
        <end position="15"/>
    </location>
</feature>
<evidence type="ECO:0000256" key="1">
    <source>
        <dbReference type="SAM" id="SignalP"/>
    </source>
</evidence>
<accession>A0A0B0PU85</accession>
<dbReference type="GO" id="GO:0008168">
    <property type="term" value="F:methyltransferase activity"/>
    <property type="evidence" value="ECO:0007669"/>
    <property type="project" value="UniProtKB-KW"/>
</dbReference>
<evidence type="ECO:0000313" key="2">
    <source>
        <dbReference type="EMBL" id="KHG28377.1"/>
    </source>
</evidence>
<dbReference type="GO" id="GO:0032259">
    <property type="term" value="P:methylation"/>
    <property type="evidence" value="ECO:0007669"/>
    <property type="project" value="UniProtKB-KW"/>
</dbReference>
<dbReference type="EMBL" id="KN444713">
    <property type="protein sequence ID" value="KHG28377.1"/>
    <property type="molecule type" value="Genomic_DNA"/>
</dbReference>
<evidence type="ECO:0000313" key="3">
    <source>
        <dbReference type="Proteomes" id="UP000032142"/>
    </source>
</evidence>
<dbReference type="AlphaFoldDB" id="A0A0B0PU85"/>
<gene>
    <name evidence="2" type="ORF">F383_13434</name>
</gene>
<reference evidence="3" key="1">
    <citation type="submission" date="2014-09" db="EMBL/GenBank/DDBJ databases">
        <authorList>
            <person name="Mudge J."/>
            <person name="Ramaraj T."/>
            <person name="Lindquist I.E."/>
            <person name="Bharti A.K."/>
            <person name="Sundararajan A."/>
            <person name="Cameron C.T."/>
            <person name="Woodward J.E."/>
            <person name="May G.D."/>
            <person name="Brubaker C."/>
            <person name="Broadhvest J."/>
            <person name="Wilkins T.A."/>
        </authorList>
    </citation>
    <scope>NUCLEOTIDE SEQUENCE</scope>
    <source>
        <strain evidence="3">cv. AKA8401</strain>
    </source>
</reference>
<keyword evidence="1" id="KW-0732">Signal</keyword>
<keyword evidence="2" id="KW-0808">Transferase</keyword>
<dbReference type="Proteomes" id="UP000032142">
    <property type="component" value="Unassembled WGS sequence"/>
</dbReference>
<protein>
    <submittedName>
        <fullName evidence="2">3-methyl-2-oxobutanoate hydroxymethyltransferase</fullName>
    </submittedName>
</protein>
<name>A0A0B0PU85_GOSAR</name>
<keyword evidence="2" id="KW-0489">Methyltransferase</keyword>